<dbReference type="Pfam" id="PF00486">
    <property type="entry name" value="Trans_reg_C"/>
    <property type="match status" value="1"/>
</dbReference>
<dbReference type="GO" id="GO:0000976">
    <property type="term" value="F:transcription cis-regulatory region binding"/>
    <property type="evidence" value="ECO:0007669"/>
    <property type="project" value="TreeGrafter"/>
</dbReference>
<dbReference type="STRING" id="504798.SAMN05421871_109289"/>
<dbReference type="GO" id="GO:0032993">
    <property type="term" value="C:protein-DNA complex"/>
    <property type="evidence" value="ECO:0007669"/>
    <property type="project" value="TreeGrafter"/>
</dbReference>
<reference evidence="11" key="1">
    <citation type="submission" date="2016-10" db="EMBL/GenBank/DDBJ databases">
        <authorList>
            <person name="Varghese N."/>
            <person name="Submissions S."/>
        </authorList>
    </citation>
    <scope>NUCLEOTIDE SEQUENCE [LARGE SCALE GENOMIC DNA]</scope>
    <source>
        <strain evidence="11">IBRC-M 10655</strain>
    </source>
</reference>
<dbReference type="SUPFAM" id="SSF52172">
    <property type="entry name" value="CheY-like"/>
    <property type="match status" value="1"/>
</dbReference>
<proteinExistence type="predicted"/>
<evidence type="ECO:0000256" key="2">
    <source>
        <dbReference type="ARBA" id="ARBA00023012"/>
    </source>
</evidence>
<dbReference type="PANTHER" id="PTHR48111:SF4">
    <property type="entry name" value="DNA-BINDING DUAL TRANSCRIPTIONAL REGULATOR OMPR"/>
    <property type="match status" value="1"/>
</dbReference>
<sequence>MCPEPLFTVPQRSGAPRLSGMPRALVVEDDPAVQVALVHALRGLGLDTHAVGTAAAALQEVANTELDIVVLDLGLPDLDGGVALTMLRSISNVPVIVATARGDEESVVRSLNGGADDYIVKPFASRHLAARINALLRRSQPASETDEPEDVIDLGGLKIDLSTRHATLDSVVLDLSRREFDMLVYLAQRAGRVVKRHELLQAVWDQASTSDDRTIDVHTSWLRRKLGETAADPRYLHTVRGVGYRLAAPG</sequence>
<dbReference type="PROSITE" id="PS50110">
    <property type="entry name" value="RESPONSE_REGULATORY"/>
    <property type="match status" value="1"/>
</dbReference>
<evidence type="ECO:0000259" key="9">
    <source>
        <dbReference type="PROSITE" id="PS51755"/>
    </source>
</evidence>
<dbReference type="Gene3D" id="6.10.250.690">
    <property type="match status" value="1"/>
</dbReference>
<evidence type="ECO:0000256" key="1">
    <source>
        <dbReference type="ARBA" id="ARBA00022553"/>
    </source>
</evidence>
<dbReference type="InterPro" id="IPR036388">
    <property type="entry name" value="WH-like_DNA-bd_sf"/>
</dbReference>
<dbReference type="AlphaFoldDB" id="A0A1H0L525"/>
<dbReference type="EMBL" id="FNJB01000004">
    <property type="protein sequence ID" value="SDO63136.1"/>
    <property type="molecule type" value="Genomic_DNA"/>
</dbReference>
<keyword evidence="5" id="KW-0804">Transcription</keyword>
<dbReference type="PANTHER" id="PTHR48111">
    <property type="entry name" value="REGULATOR OF RPOS"/>
    <property type="match status" value="1"/>
</dbReference>
<evidence type="ECO:0000256" key="7">
    <source>
        <dbReference type="PROSITE-ProRule" id="PRU01091"/>
    </source>
</evidence>
<dbReference type="SMART" id="SM00862">
    <property type="entry name" value="Trans_reg_C"/>
    <property type="match status" value="1"/>
</dbReference>
<evidence type="ECO:0000259" key="8">
    <source>
        <dbReference type="PROSITE" id="PS50110"/>
    </source>
</evidence>
<dbReference type="Proteomes" id="UP000199651">
    <property type="component" value="Unassembled WGS sequence"/>
</dbReference>
<name>A0A1H0L525_9PSEU</name>
<feature type="domain" description="OmpR/PhoB-type" evidence="9">
    <location>
        <begin position="149"/>
        <end position="248"/>
    </location>
</feature>
<organism evidence="10 11">
    <name type="scientific">Actinokineospora alba</name>
    <dbReference type="NCBI Taxonomy" id="504798"/>
    <lineage>
        <taxon>Bacteria</taxon>
        <taxon>Bacillati</taxon>
        <taxon>Actinomycetota</taxon>
        <taxon>Actinomycetes</taxon>
        <taxon>Pseudonocardiales</taxon>
        <taxon>Pseudonocardiaceae</taxon>
        <taxon>Actinokineospora</taxon>
    </lineage>
</organism>
<protein>
    <submittedName>
        <fullName evidence="10">DNA-binding response regulator, OmpR family, contains REC and winged-helix (WHTH) domain</fullName>
    </submittedName>
</protein>
<keyword evidence="3" id="KW-0805">Transcription regulation</keyword>
<dbReference type="PROSITE" id="PS51755">
    <property type="entry name" value="OMPR_PHOB"/>
    <property type="match status" value="1"/>
</dbReference>
<feature type="DNA-binding region" description="OmpR/PhoB-type" evidence="7">
    <location>
        <begin position="149"/>
        <end position="248"/>
    </location>
</feature>
<dbReference type="GO" id="GO:0005829">
    <property type="term" value="C:cytosol"/>
    <property type="evidence" value="ECO:0007669"/>
    <property type="project" value="TreeGrafter"/>
</dbReference>
<keyword evidence="4 7" id="KW-0238">DNA-binding</keyword>
<dbReference type="InterPro" id="IPR011006">
    <property type="entry name" value="CheY-like_superfamily"/>
</dbReference>
<dbReference type="InterPro" id="IPR001789">
    <property type="entry name" value="Sig_transdc_resp-reg_receiver"/>
</dbReference>
<evidence type="ECO:0000256" key="5">
    <source>
        <dbReference type="ARBA" id="ARBA00023163"/>
    </source>
</evidence>
<dbReference type="InterPro" id="IPR001867">
    <property type="entry name" value="OmpR/PhoB-type_DNA-bd"/>
</dbReference>
<evidence type="ECO:0000256" key="4">
    <source>
        <dbReference type="ARBA" id="ARBA00023125"/>
    </source>
</evidence>
<dbReference type="GO" id="GO:0000156">
    <property type="term" value="F:phosphorelay response regulator activity"/>
    <property type="evidence" value="ECO:0007669"/>
    <property type="project" value="TreeGrafter"/>
</dbReference>
<feature type="modified residue" description="4-aspartylphosphate" evidence="6">
    <location>
        <position position="72"/>
    </location>
</feature>
<feature type="domain" description="Response regulatory" evidence="8">
    <location>
        <begin position="23"/>
        <end position="136"/>
    </location>
</feature>
<dbReference type="Pfam" id="PF00072">
    <property type="entry name" value="Response_reg"/>
    <property type="match status" value="1"/>
</dbReference>
<dbReference type="FunFam" id="1.10.10.10:FF:000018">
    <property type="entry name" value="DNA-binding response regulator ResD"/>
    <property type="match status" value="1"/>
</dbReference>
<evidence type="ECO:0000256" key="6">
    <source>
        <dbReference type="PROSITE-ProRule" id="PRU00169"/>
    </source>
</evidence>
<dbReference type="InterPro" id="IPR039420">
    <property type="entry name" value="WalR-like"/>
</dbReference>
<keyword evidence="11" id="KW-1185">Reference proteome</keyword>
<dbReference type="CDD" id="cd00383">
    <property type="entry name" value="trans_reg_C"/>
    <property type="match status" value="1"/>
</dbReference>
<evidence type="ECO:0000313" key="11">
    <source>
        <dbReference type="Proteomes" id="UP000199651"/>
    </source>
</evidence>
<accession>A0A1H0L525</accession>
<keyword evidence="1 6" id="KW-0597">Phosphoprotein</keyword>
<gene>
    <name evidence="10" type="ORF">SAMN05192558_10410</name>
</gene>
<dbReference type="GO" id="GO:0006355">
    <property type="term" value="P:regulation of DNA-templated transcription"/>
    <property type="evidence" value="ECO:0007669"/>
    <property type="project" value="InterPro"/>
</dbReference>
<dbReference type="Gene3D" id="3.40.50.2300">
    <property type="match status" value="1"/>
</dbReference>
<evidence type="ECO:0000313" key="10">
    <source>
        <dbReference type="EMBL" id="SDO63136.1"/>
    </source>
</evidence>
<dbReference type="SMART" id="SM00448">
    <property type="entry name" value="REC"/>
    <property type="match status" value="1"/>
</dbReference>
<dbReference type="Gene3D" id="1.10.10.10">
    <property type="entry name" value="Winged helix-like DNA-binding domain superfamily/Winged helix DNA-binding domain"/>
    <property type="match status" value="1"/>
</dbReference>
<evidence type="ECO:0000256" key="3">
    <source>
        <dbReference type="ARBA" id="ARBA00023015"/>
    </source>
</evidence>
<keyword evidence="2" id="KW-0902">Two-component regulatory system</keyword>